<protein>
    <recommendedName>
        <fullName evidence="4">non-specific serine/threonine protein kinase</fullName>
        <ecNumber evidence="4">2.7.11.1</ecNumber>
    </recommendedName>
</protein>
<dbReference type="InterPro" id="IPR051234">
    <property type="entry name" value="TAO_STE20_kinase"/>
</dbReference>
<evidence type="ECO:0000256" key="11">
    <source>
        <dbReference type="ARBA" id="ARBA00022777"/>
    </source>
</evidence>
<dbReference type="EMBL" id="JAATJU010021628">
    <property type="protein sequence ID" value="KAH0513153.1"/>
    <property type="molecule type" value="Genomic_DNA"/>
</dbReference>
<reference evidence="19" key="1">
    <citation type="submission" date="2020-03" db="EMBL/GenBank/DDBJ databases">
        <title>Studies in the Genomics of Life Span.</title>
        <authorList>
            <person name="Glass D."/>
        </authorList>
    </citation>
    <scope>NUCLEOTIDE SEQUENCE</scope>
    <source>
        <strain evidence="19">LTLLF</strain>
        <tissue evidence="19">Muscle</tissue>
    </source>
</reference>
<evidence type="ECO:0000256" key="15">
    <source>
        <dbReference type="ARBA" id="ARBA00047899"/>
    </source>
</evidence>
<keyword evidence="12" id="KW-0067">ATP-binding</keyword>
<gene>
    <name evidence="19" type="ORF">LTLLF_141625</name>
</gene>
<evidence type="ECO:0000256" key="3">
    <source>
        <dbReference type="ARBA" id="ARBA00008874"/>
    </source>
</evidence>
<comment type="caution">
    <text evidence="19">The sequence shown here is derived from an EMBL/GenBank/DDBJ whole genome shotgun (WGS) entry which is preliminary data.</text>
</comment>
<keyword evidence="9" id="KW-0547">Nucleotide-binding</keyword>
<dbReference type="GO" id="GO:0004674">
    <property type="term" value="F:protein serine/threonine kinase activity"/>
    <property type="evidence" value="ECO:0007669"/>
    <property type="project" value="UniProtKB-KW"/>
</dbReference>
<name>A0A8J6GNW4_MICOH</name>
<evidence type="ECO:0000256" key="12">
    <source>
        <dbReference type="ARBA" id="ARBA00022840"/>
    </source>
</evidence>
<evidence type="ECO:0000256" key="17">
    <source>
        <dbReference type="SAM" id="Coils"/>
    </source>
</evidence>
<comment type="subcellular location">
    <subcellularLocation>
        <location evidence="1">Cell membrane</location>
        <topology evidence="1">Peripheral membrane protein</topology>
    </subcellularLocation>
    <subcellularLocation>
        <location evidence="2">Cytoplasm</location>
    </subcellularLocation>
</comment>
<dbReference type="GO" id="GO:0006974">
    <property type="term" value="P:DNA damage response"/>
    <property type="evidence" value="ECO:0007669"/>
    <property type="project" value="UniProtKB-KW"/>
</dbReference>
<proteinExistence type="inferred from homology"/>
<comment type="catalytic activity">
    <reaction evidence="15">
        <text>L-threonyl-[protein] + ATP = O-phospho-L-threonyl-[protein] + ADP + H(+)</text>
        <dbReference type="Rhea" id="RHEA:46608"/>
        <dbReference type="Rhea" id="RHEA-COMP:11060"/>
        <dbReference type="Rhea" id="RHEA-COMP:11605"/>
        <dbReference type="ChEBI" id="CHEBI:15378"/>
        <dbReference type="ChEBI" id="CHEBI:30013"/>
        <dbReference type="ChEBI" id="CHEBI:30616"/>
        <dbReference type="ChEBI" id="CHEBI:61977"/>
        <dbReference type="ChEBI" id="CHEBI:456216"/>
        <dbReference type="EC" id="2.7.11.1"/>
    </reaction>
</comment>
<dbReference type="PANTHER" id="PTHR47167">
    <property type="entry name" value="SERINE/THREONINE-PROTEIN KINASE TAO1-LIKE PROTEIN"/>
    <property type="match status" value="1"/>
</dbReference>
<dbReference type="GO" id="GO:0005737">
    <property type="term" value="C:cytoplasm"/>
    <property type="evidence" value="ECO:0007669"/>
    <property type="project" value="UniProtKB-SubCell"/>
</dbReference>
<comment type="similarity">
    <text evidence="3">Belongs to the protein kinase superfamily. STE Ser/Thr protein kinase family. STE20 subfamily.</text>
</comment>
<dbReference type="AlphaFoldDB" id="A0A8J6GNW4"/>
<evidence type="ECO:0000313" key="19">
    <source>
        <dbReference type="EMBL" id="KAH0513153.1"/>
    </source>
</evidence>
<evidence type="ECO:0000256" key="9">
    <source>
        <dbReference type="ARBA" id="ARBA00022741"/>
    </source>
</evidence>
<evidence type="ECO:0000256" key="8">
    <source>
        <dbReference type="ARBA" id="ARBA00022679"/>
    </source>
</evidence>
<keyword evidence="10" id="KW-0227">DNA damage</keyword>
<keyword evidence="6" id="KW-0963">Cytoplasm</keyword>
<keyword evidence="8" id="KW-0808">Transferase</keyword>
<evidence type="ECO:0000256" key="5">
    <source>
        <dbReference type="ARBA" id="ARBA00022475"/>
    </source>
</evidence>
<evidence type="ECO:0000256" key="4">
    <source>
        <dbReference type="ARBA" id="ARBA00012513"/>
    </source>
</evidence>
<evidence type="ECO:0000256" key="10">
    <source>
        <dbReference type="ARBA" id="ARBA00022763"/>
    </source>
</evidence>
<accession>A0A8J6GNW4</accession>
<dbReference type="Proteomes" id="UP000710432">
    <property type="component" value="Unassembled WGS sequence"/>
</dbReference>
<evidence type="ECO:0000256" key="14">
    <source>
        <dbReference type="ARBA" id="ARBA00023136"/>
    </source>
</evidence>
<evidence type="ECO:0000256" key="13">
    <source>
        <dbReference type="ARBA" id="ARBA00023054"/>
    </source>
</evidence>
<evidence type="ECO:0000313" key="20">
    <source>
        <dbReference type="Proteomes" id="UP000710432"/>
    </source>
</evidence>
<keyword evidence="11 19" id="KW-0418">Kinase</keyword>
<dbReference type="GO" id="GO:0005886">
    <property type="term" value="C:plasma membrane"/>
    <property type="evidence" value="ECO:0007669"/>
    <property type="project" value="UniProtKB-SubCell"/>
</dbReference>
<dbReference type="PANTHER" id="PTHR47167:SF10">
    <property type="entry name" value="SERINE_THREONINE-PROTEIN KINASE TAO3"/>
    <property type="match status" value="1"/>
</dbReference>
<evidence type="ECO:0000256" key="7">
    <source>
        <dbReference type="ARBA" id="ARBA00022527"/>
    </source>
</evidence>
<comment type="catalytic activity">
    <reaction evidence="16">
        <text>L-seryl-[protein] + ATP = O-phospho-L-seryl-[protein] + ADP + H(+)</text>
        <dbReference type="Rhea" id="RHEA:17989"/>
        <dbReference type="Rhea" id="RHEA-COMP:9863"/>
        <dbReference type="Rhea" id="RHEA-COMP:11604"/>
        <dbReference type="ChEBI" id="CHEBI:15378"/>
        <dbReference type="ChEBI" id="CHEBI:29999"/>
        <dbReference type="ChEBI" id="CHEBI:30616"/>
        <dbReference type="ChEBI" id="CHEBI:83421"/>
        <dbReference type="ChEBI" id="CHEBI:456216"/>
        <dbReference type="EC" id="2.7.11.1"/>
    </reaction>
</comment>
<evidence type="ECO:0000256" key="16">
    <source>
        <dbReference type="ARBA" id="ARBA00048679"/>
    </source>
</evidence>
<keyword evidence="14" id="KW-0472">Membrane</keyword>
<keyword evidence="13 17" id="KW-0175">Coiled coil</keyword>
<evidence type="ECO:0000256" key="18">
    <source>
        <dbReference type="SAM" id="MobiDB-lite"/>
    </source>
</evidence>
<keyword evidence="7" id="KW-0723">Serine/threonine-protein kinase</keyword>
<organism evidence="19 20">
    <name type="scientific">Microtus ochrogaster</name>
    <name type="common">Prairie vole</name>
    <dbReference type="NCBI Taxonomy" id="79684"/>
    <lineage>
        <taxon>Eukaryota</taxon>
        <taxon>Metazoa</taxon>
        <taxon>Chordata</taxon>
        <taxon>Craniata</taxon>
        <taxon>Vertebrata</taxon>
        <taxon>Euteleostomi</taxon>
        <taxon>Mammalia</taxon>
        <taxon>Eutheria</taxon>
        <taxon>Euarchontoglires</taxon>
        <taxon>Glires</taxon>
        <taxon>Rodentia</taxon>
        <taxon>Myomorpha</taxon>
        <taxon>Muroidea</taxon>
        <taxon>Cricetidae</taxon>
        <taxon>Arvicolinae</taxon>
        <taxon>Microtus</taxon>
    </lineage>
</organism>
<feature type="coiled-coil region" evidence="17">
    <location>
        <begin position="77"/>
        <end position="153"/>
    </location>
</feature>
<evidence type="ECO:0000256" key="6">
    <source>
        <dbReference type="ARBA" id="ARBA00022490"/>
    </source>
</evidence>
<feature type="region of interest" description="Disordered" evidence="18">
    <location>
        <begin position="1"/>
        <end position="28"/>
    </location>
</feature>
<dbReference type="GO" id="GO:0005524">
    <property type="term" value="F:ATP binding"/>
    <property type="evidence" value="ECO:0007669"/>
    <property type="project" value="UniProtKB-KW"/>
</dbReference>
<dbReference type="EC" id="2.7.11.1" evidence="4"/>
<dbReference type="GO" id="GO:0051493">
    <property type="term" value="P:regulation of cytoskeleton organization"/>
    <property type="evidence" value="ECO:0007669"/>
    <property type="project" value="TreeGrafter"/>
</dbReference>
<sequence length="180" mass="21042">MASLTTCHSWRVTHGDRGEGQNPKAGGELSLYERPRVTSVQLLSCHTQHLRHSLALQQGLVNMCESLRLDEAQEAECQALRLQLQQEMELLNAYQSKIKMQTEAQHERELQKLEQRVSLRRAHLEQKIEEELAALQKERSERIKILLERQERETETFDMESLRMGFGNLVTLDFPKEDYR</sequence>
<evidence type="ECO:0000256" key="2">
    <source>
        <dbReference type="ARBA" id="ARBA00004496"/>
    </source>
</evidence>
<evidence type="ECO:0000256" key="1">
    <source>
        <dbReference type="ARBA" id="ARBA00004202"/>
    </source>
</evidence>
<keyword evidence="5" id="KW-1003">Cell membrane</keyword>